<feature type="transmembrane region" description="Helical" evidence="2">
    <location>
        <begin position="130"/>
        <end position="152"/>
    </location>
</feature>
<feature type="compositionally biased region" description="Low complexity" evidence="1">
    <location>
        <begin position="259"/>
        <end position="280"/>
    </location>
</feature>
<gene>
    <name evidence="4" type="ORF">EJ06DRAFT_546046</name>
</gene>
<feature type="chain" id="PRO_5026194991" evidence="3">
    <location>
        <begin position="17"/>
        <end position="384"/>
    </location>
</feature>
<feature type="region of interest" description="Disordered" evidence="1">
    <location>
        <begin position="29"/>
        <end position="86"/>
    </location>
</feature>
<feature type="region of interest" description="Disordered" evidence="1">
    <location>
        <begin position="259"/>
        <end position="293"/>
    </location>
</feature>
<dbReference type="GO" id="GO:0000324">
    <property type="term" value="C:fungal-type vacuole"/>
    <property type="evidence" value="ECO:0007669"/>
    <property type="project" value="TreeGrafter"/>
</dbReference>
<keyword evidence="2" id="KW-0472">Membrane</keyword>
<feature type="compositionally biased region" description="Basic residues" evidence="1">
    <location>
        <begin position="200"/>
        <end position="209"/>
    </location>
</feature>
<dbReference type="EMBL" id="ML996687">
    <property type="protein sequence ID" value="KAF2405609.1"/>
    <property type="molecule type" value="Genomic_DNA"/>
</dbReference>
<dbReference type="PANTHER" id="PTHR36089">
    <property type="entry name" value="CHITIN SYNTHASE 3 COMPLEX PROTEIN CSI2-RELATED"/>
    <property type="match status" value="1"/>
</dbReference>
<proteinExistence type="predicted"/>
<keyword evidence="2" id="KW-1133">Transmembrane helix</keyword>
<evidence type="ECO:0000313" key="4">
    <source>
        <dbReference type="EMBL" id="KAF2405609.1"/>
    </source>
</evidence>
<evidence type="ECO:0000256" key="2">
    <source>
        <dbReference type="SAM" id="Phobius"/>
    </source>
</evidence>
<keyword evidence="3" id="KW-0732">Signal</keyword>
<dbReference type="PANTHER" id="PTHR36089:SF1">
    <property type="entry name" value="CHITIN SYNTHASE 3 COMPLEX PROTEIN CSI2-RELATED"/>
    <property type="match status" value="1"/>
</dbReference>
<dbReference type="AlphaFoldDB" id="A0A6G1IC13"/>
<reference evidence="4" key="1">
    <citation type="journal article" date="2020" name="Stud. Mycol.">
        <title>101 Dothideomycetes genomes: a test case for predicting lifestyles and emergence of pathogens.</title>
        <authorList>
            <person name="Haridas S."/>
            <person name="Albert R."/>
            <person name="Binder M."/>
            <person name="Bloem J."/>
            <person name="Labutti K."/>
            <person name="Salamov A."/>
            <person name="Andreopoulos B."/>
            <person name="Baker S."/>
            <person name="Barry K."/>
            <person name="Bills G."/>
            <person name="Bluhm B."/>
            <person name="Cannon C."/>
            <person name="Castanera R."/>
            <person name="Culley D."/>
            <person name="Daum C."/>
            <person name="Ezra D."/>
            <person name="Gonzalez J."/>
            <person name="Henrissat B."/>
            <person name="Kuo A."/>
            <person name="Liang C."/>
            <person name="Lipzen A."/>
            <person name="Lutzoni F."/>
            <person name="Magnuson J."/>
            <person name="Mondo S."/>
            <person name="Nolan M."/>
            <person name="Ohm R."/>
            <person name="Pangilinan J."/>
            <person name="Park H.-J."/>
            <person name="Ramirez L."/>
            <person name="Alfaro M."/>
            <person name="Sun H."/>
            <person name="Tritt A."/>
            <person name="Yoshinaga Y."/>
            <person name="Zwiers L.-H."/>
            <person name="Turgeon B."/>
            <person name="Goodwin S."/>
            <person name="Spatafora J."/>
            <person name="Crous P."/>
            <person name="Grigoriev I."/>
        </authorList>
    </citation>
    <scope>NUCLEOTIDE SEQUENCE</scope>
    <source>
        <strain evidence="4">CBS 262.69</strain>
    </source>
</reference>
<name>A0A6G1IC13_9PEZI</name>
<feature type="region of interest" description="Disordered" evidence="1">
    <location>
        <begin position="163"/>
        <end position="229"/>
    </location>
</feature>
<dbReference type="OrthoDB" id="4065319at2759"/>
<accession>A0A6G1IC13</accession>
<dbReference type="InterPro" id="IPR051009">
    <property type="entry name" value="PRM"/>
</dbReference>
<feature type="compositionally biased region" description="Low complexity" evidence="1">
    <location>
        <begin position="72"/>
        <end position="86"/>
    </location>
</feature>
<feature type="compositionally biased region" description="Basic and acidic residues" evidence="1">
    <location>
        <begin position="163"/>
        <end position="173"/>
    </location>
</feature>
<evidence type="ECO:0000313" key="5">
    <source>
        <dbReference type="Proteomes" id="UP000799640"/>
    </source>
</evidence>
<keyword evidence="2" id="KW-0812">Transmembrane</keyword>
<keyword evidence="5" id="KW-1185">Reference proteome</keyword>
<feature type="compositionally biased region" description="Low complexity" evidence="1">
    <location>
        <begin position="210"/>
        <end position="222"/>
    </location>
</feature>
<evidence type="ECO:0000256" key="3">
    <source>
        <dbReference type="SAM" id="SignalP"/>
    </source>
</evidence>
<feature type="signal peptide" evidence="3">
    <location>
        <begin position="1"/>
        <end position="16"/>
    </location>
</feature>
<dbReference type="Proteomes" id="UP000799640">
    <property type="component" value="Unassembled WGS sequence"/>
</dbReference>
<evidence type="ECO:0000256" key="1">
    <source>
        <dbReference type="SAM" id="MobiDB-lite"/>
    </source>
</evidence>
<protein>
    <submittedName>
        <fullName evidence="4">Uncharacterized protein</fullName>
    </submittedName>
</protein>
<sequence>MRLILPVLLFAAAALAQNNAASTNRAAATDATTTADSKPTVTTPASQATDTKTTDKPTDAKTTALSNLPDLSSATDSSADSSDSAATTTGSVFQLTGLPTIAGYGIPTAVVPWTAGAPFMQKSSLPEGTVFIAVGSVLGALAFAVFLWRGIVAWQLHRSVRRADDTTYPEVKKSRSHPYAAAPPGSNMSLDRLGGGPAHKPARVSKHHAPSPSSASGAPRSSNLFFSPTAGAGTPNRASTLMPAGYYASPATGTPAAGASMVHLGSSPGTPLSSLNPLGPARNGYAPQRNFGPSPPGSPVLRLACVVFLMRWWVGSIVEVLRPLLKKTDGIHVFNQENLVVGPLPAGLAIGPGKKVKGLEVEVEGVGEEEMKSLSGWCVRRAVR</sequence>
<feature type="compositionally biased region" description="Polar residues" evidence="1">
    <location>
        <begin position="36"/>
        <end position="47"/>
    </location>
</feature>
<organism evidence="4 5">
    <name type="scientific">Trichodelitschia bisporula</name>
    <dbReference type="NCBI Taxonomy" id="703511"/>
    <lineage>
        <taxon>Eukaryota</taxon>
        <taxon>Fungi</taxon>
        <taxon>Dikarya</taxon>
        <taxon>Ascomycota</taxon>
        <taxon>Pezizomycotina</taxon>
        <taxon>Dothideomycetes</taxon>
        <taxon>Dothideomycetes incertae sedis</taxon>
        <taxon>Phaeotrichales</taxon>
        <taxon>Phaeotrichaceae</taxon>
        <taxon>Trichodelitschia</taxon>
    </lineage>
</organism>